<feature type="transmembrane region" description="Helical" evidence="1">
    <location>
        <begin position="92"/>
        <end position="109"/>
    </location>
</feature>
<keyword evidence="1" id="KW-1133">Transmembrane helix</keyword>
<dbReference type="AlphaFoldDB" id="A0A1I0CCX6"/>
<evidence type="ECO:0000313" key="3">
    <source>
        <dbReference type="Proteomes" id="UP000199361"/>
    </source>
</evidence>
<reference evidence="2 3" key="1">
    <citation type="submission" date="2016-10" db="EMBL/GenBank/DDBJ databases">
        <authorList>
            <person name="de Groot N.N."/>
        </authorList>
    </citation>
    <scope>NUCLEOTIDE SEQUENCE [LARGE SCALE GENOMIC DNA]</scope>
    <source>
        <strain evidence="2 3">CGMCC 4.5598</strain>
    </source>
</reference>
<dbReference type="RefSeq" id="WP_143082101.1">
    <property type="nucleotide sequence ID" value="NZ_FOHX01000002.1"/>
</dbReference>
<dbReference type="EMBL" id="FOHX01000002">
    <property type="protein sequence ID" value="SET17401.1"/>
    <property type="molecule type" value="Genomic_DNA"/>
</dbReference>
<dbReference type="Proteomes" id="UP000199361">
    <property type="component" value="Unassembled WGS sequence"/>
</dbReference>
<feature type="transmembrane region" description="Helical" evidence="1">
    <location>
        <begin position="165"/>
        <end position="187"/>
    </location>
</feature>
<protein>
    <submittedName>
        <fullName evidence="2">Uncharacterized protein</fullName>
    </submittedName>
</protein>
<organism evidence="2 3">
    <name type="scientific">Nonomuraea wenchangensis</name>
    <dbReference type="NCBI Taxonomy" id="568860"/>
    <lineage>
        <taxon>Bacteria</taxon>
        <taxon>Bacillati</taxon>
        <taxon>Actinomycetota</taxon>
        <taxon>Actinomycetes</taxon>
        <taxon>Streptosporangiales</taxon>
        <taxon>Streptosporangiaceae</taxon>
        <taxon>Nonomuraea</taxon>
    </lineage>
</organism>
<accession>A0A1I0CCX6</accession>
<keyword evidence="3" id="KW-1185">Reference proteome</keyword>
<proteinExistence type="predicted"/>
<name>A0A1I0CCX6_9ACTN</name>
<feature type="transmembrane region" description="Helical" evidence="1">
    <location>
        <begin position="140"/>
        <end position="159"/>
    </location>
</feature>
<dbReference type="OrthoDB" id="3701284at2"/>
<feature type="transmembrane region" description="Helical" evidence="1">
    <location>
        <begin position="21"/>
        <end position="40"/>
    </location>
</feature>
<gene>
    <name evidence="2" type="ORF">SAMN05421811_102270</name>
</gene>
<evidence type="ECO:0000256" key="1">
    <source>
        <dbReference type="SAM" id="Phobius"/>
    </source>
</evidence>
<evidence type="ECO:0000313" key="2">
    <source>
        <dbReference type="EMBL" id="SET17401.1"/>
    </source>
</evidence>
<feature type="transmembrane region" description="Helical" evidence="1">
    <location>
        <begin position="52"/>
        <end position="71"/>
    </location>
</feature>
<sequence length="198" mass="20918">MQYHPVHDLERVRFVTAHYEMLQGLVVLPLLTVLGVLFVVDPRSGSQGDAVIWWGMATVGLMAALAAIPVLSGYYRRRYGAVRAQREQGRSALVATGVVFAAVAVLHKFTPVLPFSPEAVAVGAGVLVAGRRLRPLAPPFLLTGVALIVGGLLPFQGAGHPLSDLSILLGVCCGAAVLLGVWSHLLLRRVLGGNESGE</sequence>
<keyword evidence="1" id="KW-0812">Transmembrane</keyword>
<keyword evidence="1" id="KW-0472">Membrane</keyword>